<dbReference type="Proteomes" id="UP000078407">
    <property type="component" value="Unassembled WGS sequence"/>
</dbReference>
<protein>
    <submittedName>
        <fullName evidence="1">Uncharacterized protein</fullName>
    </submittedName>
</protein>
<keyword evidence="2" id="KW-1185">Reference proteome</keyword>
<name>A0ABX2W1Z8_9ENTR</name>
<sequence length="62" mass="7095">MLLGSWFKQLTAECISRGSLLVIVDYQLCNVIKITKRNNIFINNNLIAYGNRCSVYLIEASR</sequence>
<accession>A0ABX2W1Z8</accession>
<evidence type="ECO:0000313" key="2">
    <source>
        <dbReference type="Proteomes" id="UP000078407"/>
    </source>
</evidence>
<dbReference type="EMBL" id="LXEQ01000063">
    <property type="protein sequence ID" value="OAT24507.1"/>
    <property type="molecule type" value="Genomic_DNA"/>
</dbReference>
<comment type="caution">
    <text evidence="1">The sequence shown here is derived from an EMBL/GenBank/DDBJ whole genome shotgun (WGS) entry which is preliminary data.</text>
</comment>
<reference evidence="1 2" key="1">
    <citation type="submission" date="2016-04" db="EMBL/GenBank/DDBJ databases">
        <title>ATOL: Assembling a taxonomically balanced genome-scale reconstruction of the evolutionary history of the Enterobacteriaceae.</title>
        <authorList>
            <person name="Plunkett G.III."/>
            <person name="Neeno-Eckwall E.C."/>
            <person name="Glasner J.D."/>
            <person name="Perna N.T."/>
        </authorList>
    </citation>
    <scope>NUCLEOTIDE SEQUENCE [LARGE SCALE GENOMIC DNA]</scope>
    <source>
        <strain evidence="1 2">ATCC 51602</strain>
    </source>
</reference>
<gene>
    <name evidence="1" type="ORF">M976_04477</name>
</gene>
<organism evidence="1 2">
    <name type="scientific">Buttiauxella ferragutiae ATCC 51602</name>
    <dbReference type="NCBI Taxonomy" id="1354252"/>
    <lineage>
        <taxon>Bacteria</taxon>
        <taxon>Pseudomonadati</taxon>
        <taxon>Pseudomonadota</taxon>
        <taxon>Gammaproteobacteria</taxon>
        <taxon>Enterobacterales</taxon>
        <taxon>Enterobacteriaceae</taxon>
        <taxon>Buttiauxella</taxon>
    </lineage>
</organism>
<proteinExistence type="predicted"/>
<evidence type="ECO:0000313" key="1">
    <source>
        <dbReference type="EMBL" id="OAT24507.1"/>
    </source>
</evidence>